<keyword evidence="1" id="KW-0472">Membrane</keyword>
<feature type="transmembrane region" description="Helical" evidence="1">
    <location>
        <begin position="12"/>
        <end position="32"/>
    </location>
</feature>
<dbReference type="Proteomes" id="UP001459714">
    <property type="component" value="Unassembled WGS sequence"/>
</dbReference>
<keyword evidence="1" id="KW-1133">Transmembrane helix</keyword>
<keyword evidence="1" id="KW-0812">Transmembrane</keyword>
<proteinExistence type="predicted"/>
<evidence type="ECO:0000256" key="1">
    <source>
        <dbReference type="SAM" id="Phobius"/>
    </source>
</evidence>
<evidence type="ECO:0000313" key="2">
    <source>
        <dbReference type="EMBL" id="MEL3958177.1"/>
    </source>
</evidence>
<dbReference type="EMBL" id="JBBYAK010000001">
    <property type="protein sequence ID" value="MEL3958177.1"/>
    <property type="molecule type" value="Genomic_DNA"/>
</dbReference>
<organism evidence="2 3">
    <name type="scientific">Caldifermentibacillus hisashii</name>
    <dbReference type="NCBI Taxonomy" id="996558"/>
    <lineage>
        <taxon>Bacteria</taxon>
        <taxon>Bacillati</taxon>
        <taxon>Bacillota</taxon>
        <taxon>Bacilli</taxon>
        <taxon>Bacillales</taxon>
        <taxon>Bacillaceae</taxon>
        <taxon>Caldifermentibacillus</taxon>
    </lineage>
</organism>
<sequence>MRKNKLNWKLYITIPLIFVLIICFIFFFGEYIPNKIFSTIDYYFSDEIPFLEDLSPSKKNQVEIVQIGEGIFHPEEIKFYFKKDGEIVKEQTIETAYEPQHSISESTFTFNWIDDNKVQISIEFSYYTQTIDFNFKTGEIELNIIHE</sequence>
<protein>
    <submittedName>
        <fullName evidence="2">Uncharacterized protein</fullName>
    </submittedName>
</protein>
<reference evidence="2 3" key="1">
    <citation type="submission" date="2024-03" db="EMBL/GenBank/DDBJ databases">
        <title>Bacilli Hybrid Assemblies.</title>
        <authorList>
            <person name="Kovac J."/>
        </authorList>
    </citation>
    <scope>NUCLEOTIDE SEQUENCE [LARGE SCALE GENOMIC DNA]</scope>
    <source>
        <strain evidence="2 3">FSL M8-0022</strain>
    </source>
</reference>
<comment type="caution">
    <text evidence="2">The sequence shown here is derived from an EMBL/GenBank/DDBJ whole genome shotgun (WGS) entry which is preliminary data.</text>
</comment>
<keyword evidence="3" id="KW-1185">Reference proteome</keyword>
<dbReference type="RefSeq" id="WP_342020408.1">
    <property type="nucleotide sequence ID" value="NZ_CP155465.1"/>
</dbReference>
<evidence type="ECO:0000313" key="3">
    <source>
        <dbReference type="Proteomes" id="UP001459714"/>
    </source>
</evidence>
<name>A0ABU9JZ55_9BACI</name>
<gene>
    <name evidence="2" type="ORF">NST17_13365</name>
</gene>
<accession>A0ABU9JZ55</accession>